<keyword evidence="1" id="KW-1185">Reference proteome</keyword>
<dbReference type="GeneID" id="111812592"/>
<reference evidence="2" key="1">
    <citation type="submission" date="2025-08" db="UniProtKB">
        <authorList>
            <consortium name="RefSeq"/>
        </authorList>
    </citation>
    <scope>IDENTIFICATION</scope>
</reference>
<evidence type="ECO:0000313" key="1">
    <source>
        <dbReference type="Proteomes" id="UP000515203"/>
    </source>
</evidence>
<gene>
    <name evidence="2" type="primary">LOC111812592</name>
</gene>
<proteinExistence type="predicted"/>
<dbReference type="RefSeq" id="XP_023556920.1">
    <property type="nucleotide sequence ID" value="XM_023701152.1"/>
</dbReference>
<protein>
    <submittedName>
        <fullName evidence="2">Uncharacterized protein LOC111812592</fullName>
    </submittedName>
</protein>
<dbReference type="InParanoid" id="A0A6P6DAK4"/>
<organism evidence="1 2">
    <name type="scientific">Octodon degus</name>
    <name type="common">Degu</name>
    <name type="synonym">Sciurus degus</name>
    <dbReference type="NCBI Taxonomy" id="10160"/>
    <lineage>
        <taxon>Eukaryota</taxon>
        <taxon>Metazoa</taxon>
        <taxon>Chordata</taxon>
        <taxon>Craniata</taxon>
        <taxon>Vertebrata</taxon>
        <taxon>Euteleostomi</taxon>
        <taxon>Mammalia</taxon>
        <taxon>Eutheria</taxon>
        <taxon>Euarchontoglires</taxon>
        <taxon>Glires</taxon>
        <taxon>Rodentia</taxon>
        <taxon>Hystricomorpha</taxon>
        <taxon>Octodontidae</taxon>
        <taxon>Octodon</taxon>
    </lineage>
</organism>
<dbReference type="AlphaFoldDB" id="A0A6P6DAK4"/>
<dbReference type="Proteomes" id="UP000515203">
    <property type="component" value="Unplaced"/>
</dbReference>
<evidence type="ECO:0000313" key="2">
    <source>
        <dbReference type="RefSeq" id="XP_023556920.1"/>
    </source>
</evidence>
<accession>A0A6P6DAK4</accession>
<sequence length="81" mass="9849">MILKKWRHERLFKEQLRRQTNFLRKPLDFSCQAEAVYCNVINLAPWKEEDFAIYINVPCSECPRRTRMMPDQVEYASIVFH</sequence>
<dbReference type="OrthoDB" id="9845808at2759"/>
<name>A0A6P6DAK4_OCTDE</name>